<name>D8QP52_SELML</name>
<accession>D8QP52</accession>
<sequence>MAMWRGGILRAASRLHPPVRSGFEGVPCRAFAEQAEEEPKDIVKEKFIEKLELLFNLTREFRKFRIVIDPDDPKVVKELSDNILQARSNVGLPPPEVQLQNMMEGLAQRSKSVRQFYEKLGRFQASKGMEDVEGNKAMMEVIDAVESKIGKPLTRDDKEGMRLFEEQSAAALKRLDTDPEKFDEYMEQRNLDKAKLLLLTMKKGASETIDRFMKDKTDFELNYKELDARTFLRLPGEGFQKPAA</sequence>
<dbReference type="STRING" id="88036.D8QP52"/>
<keyword evidence="2" id="KW-1185">Reference proteome</keyword>
<dbReference type="InterPro" id="IPR031432">
    <property type="entry name" value="MGP1"/>
</dbReference>
<evidence type="ECO:0000313" key="1">
    <source>
        <dbReference type="EMBL" id="EFJ38873.1"/>
    </source>
</evidence>
<dbReference type="OMA" id="HIVPARF"/>
<dbReference type="HOGENOM" id="CLU_101182_0_0_1"/>
<dbReference type="EMBL" id="GL377565">
    <property type="protein sequence ID" value="EFJ38873.1"/>
    <property type="molecule type" value="Genomic_DNA"/>
</dbReference>
<dbReference type="InParanoid" id="D8QP52"/>
<gene>
    <name evidence="1" type="ORF">SELMODRAFT_437723</name>
</gene>
<organism evidence="2">
    <name type="scientific">Selaginella moellendorffii</name>
    <name type="common">Spikemoss</name>
    <dbReference type="NCBI Taxonomy" id="88036"/>
    <lineage>
        <taxon>Eukaryota</taxon>
        <taxon>Viridiplantae</taxon>
        <taxon>Streptophyta</taxon>
        <taxon>Embryophyta</taxon>
        <taxon>Tracheophyta</taxon>
        <taxon>Lycopodiopsida</taxon>
        <taxon>Selaginellales</taxon>
        <taxon>Selaginellaceae</taxon>
        <taxon>Selaginella</taxon>
    </lineage>
</organism>
<dbReference type="AlphaFoldDB" id="D8QP52"/>
<protein>
    <submittedName>
        <fullName evidence="1">Uncharacterized protein</fullName>
    </submittedName>
</protein>
<dbReference type="Gramene" id="EFJ38873">
    <property type="protein sequence ID" value="EFJ38873"/>
    <property type="gene ID" value="SELMODRAFT_437723"/>
</dbReference>
<dbReference type="PANTHER" id="PTHR36013:SF2">
    <property type="entry name" value="ATP SYNTHASE 24 KDA SUBUNIT, MITOCHONDRIAL-RELATED"/>
    <property type="match status" value="1"/>
</dbReference>
<dbReference type="KEGG" id="smo:SELMODRAFT_437723"/>
<dbReference type="OrthoDB" id="508070at2759"/>
<evidence type="ECO:0000313" key="2">
    <source>
        <dbReference type="Proteomes" id="UP000001514"/>
    </source>
</evidence>
<dbReference type="Proteomes" id="UP000001514">
    <property type="component" value="Unassembled WGS sequence"/>
</dbReference>
<reference evidence="1" key="1">
    <citation type="journal article" date="2011" name="Science">
        <title>The Selaginella genome identifies genetic changes associated with the evolution of vascular plants.</title>
        <authorList>
            <person name="Banks J.A."/>
            <person name="Nishiyama T."/>
            <person name="Hasebe M."/>
            <person name="Bowman J.L."/>
            <person name="Gribskov M."/>
            <person name="dePamphilis C."/>
            <person name="Albert V.A."/>
            <person name="Aono N."/>
            <person name="Aoyama T."/>
            <person name="Ambrose B.A."/>
            <person name="Ashton N.W."/>
            <person name="Axtell M.J."/>
            <person name="Barker E."/>
            <person name="Barker M.S."/>
            <person name="Bennetzen J.L."/>
            <person name="Bonawitz N.D."/>
            <person name="Chapple C."/>
            <person name="Cheng C."/>
            <person name="Correa L.G."/>
            <person name="Dacre M."/>
            <person name="DeBarry J."/>
            <person name="Dreyer I."/>
            <person name="Elias M."/>
            <person name="Engstrom E.M."/>
            <person name="Estelle M."/>
            <person name="Feng L."/>
            <person name="Finet C."/>
            <person name="Floyd S.K."/>
            <person name="Frommer W.B."/>
            <person name="Fujita T."/>
            <person name="Gramzow L."/>
            <person name="Gutensohn M."/>
            <person name="Harholt J."/>
            <person name="Hattori M."/>
            <person name="Heyl A."/>
            <person name="Hirai T."/>
            <person name="Hiwatashi Y."/>
            <person name="Ishikawa M."/>
            <person name="Iwata M."/>
            <person name="Karol K.G."/>
            <person name="Koehler B."/>
            <person name="Kolukisaoglu U."/>
            <person name="Kubo M."/>
            <person name="Kurata T."/>
            <person name="Lalonde S."/>
            <person name="Li K."/>
            <person name="Li Y."/>
            <person name="Litt A."/>
            <person name="Lyons E."/>
            <person name="Manning G."/>
            <person name="Maruyama T."/>
            <person name="Michael T.P."/>
            <person name="Mikami K."/>
            <person name="Miyazaki S."/>
            <person name="Morinaga S."/>
            <person name="Murata T."/>
            <person name="Mueller-Roeber B."/>
            <person name="Nelson D.R."/>
            <person name="Obara M."/>
            <person name="Oguri Y."/>
            <person name="Olmstead R.G."/>
            <person name="Onodera N."/>
            <person name="Petersen B.L."/>
            <person name="Pils B."/>
            <person name="Prigge M."/>
            <person name="Rensing S.A."/>
            <person name="Riano-Pachon D.M."/>
            <person name="Roberts A.W."/>
            <person name="Sato Y."/>
            <person name="Scheller H.V."/>
            <person name="Schulz B."/>
            <person name="Schulz C."/>
            <person name="Shakirov E.V."/>
            <person name="Shibagaki N."/>
            <person name="Shinohara N."/>
            <person name="Shippen D.E."/>
            <person name="Soerensen I."/>
            <person name="Sotooka R."/>
            <person name="Sugimoto N."/>
            <person name="Sugita M."/>
            <person name="Sumikawa N."/>
            <person name="Tanurdzic M."/>
            <person name="Theissen G."/>
            <person name="Ulvskov P."/>
            <person name="Wakazuki S."/>
            <person name="Weng J.K."/>
            <person name="Willats W.W."/>
            <person name="Wipf D."/>
            <person name="Wolf P.G."/>
            <person name="Yang L."/>
            <person name="Zimmer A.D."/>
            <person name="Zhu Q."/>
            <person name="Mitros T."/>
            <person name="Hellsten U."/>
            <person name="Loque D."/>
            <person name="Otillar R."/>
            <person name="Salamov A."/>
            <person name="Schmutz J."/>
            <person name="Shapiro H."/>
            <person name="Lindquist E."/>
            <person name="Lucas S."/>
            <person name="Rokhsar D."/>
            <person name="Grigoriev I.V."/>
        </authorList>
    </citation>
    <scope>NUCLEOTIDE SEQUENCE [LARGE SCALE GENOMIC DNA]</scope>
</reference>
<dbReference type="FunCoup" id="D8QP52">
    <property type="interactions" value="2826"/>
</dbReference>
<dbReference type="PANTHER" id="PTHR36013">
    <property type="entry name" value="ATP SYNTHASE 24 KDA SUBUNIT, MITOCHONDRIAL-RELATED"/>
    <property type="match status" value="1"/>
</dbReference>
<dbReference type="Pfam" id="PF15704">
    <property type="entry name" value="Mt_ATP_synt"/>
    <property type="match status" value="1"/>
</dbReference>
<proteinExistence type="predicted"/>